<dbReference type="PANTHER" id="PTHR32114:SF2">
    <property type="entry name" value="ABC TRANSPORTER ABCH.3"/>
    <property type="match status" value="1"/>
</dbReference>
<organism evidence="1 2">
    <name type="scientific">Candidatus Magnetoglobus multicellularis str. Araruama</name>
    <dbReference type="NCBI Taxonomy" id="890399"/>
    <lineage>
        <taxon>Bacteria</taxon>
        <taxon>Pseudomonadati</taxon>
        <taxon>Thermodesulfobacteriota</taxon>
        <taxon>Desulfobacteria</taxon>
        <taxon>Desulfobacterales</taxon>
        <taxon>Desulfobacteraceae</taxon>
        <taxon>Candidatus Magnetoglobus</taxon>
    </lineage>
</organism>
<dbReference type="PANTHER" id="PTHR32114">
    <property type="entry name" value="ABC TRANSPORTER ABCH.3"/>
    <property type="match status" value="1"/>
</dbReference>
<gene>
    <name evidence="1" type="ORF">OMM_05105</name>
</gene>
<proteinExistence type="predicted"/>
<dbReference type="SUPFAM" id="SSF52540">
    <property type="entry name" value="P-loop containing nucleoside triphosphate hydrolases"/>
    <property type="match status" value="1"/>
</dbReference>
<dbReference type="Gene3D" id="3.40.50.300">
    <property type="entry name" value="P-loop containing nucleotide triphosphate hydrolases"/>
    <property type="match status" value="1"/>
</dbReference>
<dbReference type="EMBL" id="ATBP01001353">
    <property type="protein sequence ID" value="ETR67494.1"/>
    <property type="molecule type" value="Genomic_DNA"/>
</dbReference>
<evidence type="ECO:0000313" key="1">
    <source>
        <dbReference type="EMBL" id="ETR67494.1"/>
    </source>
</evidence>
<comment type="caution">
    <text evidence="1">The sequence shown here is derived from an EMBL/GenBank/DDBJ whole genome shotgun (WGS) entry which is preliminary data.</text>
</comment>
<name>A0A1V1NY54_9BACT</name>
<protein>
    <submittedName>
        <fullName evidence="1">Chromosome segregation ATPase</fullName>
    </submittedName>
</protein>
<dbReference type="InterPro" id="IPR027417">
    <property type="entry name" value="P-loop_NTPase"/>
</dbReference>
<sequence length="204" mass="23981">MGCIMNYKETYFKLVGEKNALQRELKMKESNLEHLQNVSHWVVDAQMWLQKVALDEQNDIKFNIENIVNMALSTVFDDPYTFHIEFNIKHNKTEATLFLEKWNKRFNPAKDNGGGVVDIVSFALRIAMFKIHTPQLGNTMILDEPFKWISEEYKERAFTLLKNISEKLELQFIVVTHDTELKEYADTMYRIIKRGESSIARKVI</sequence>
<dbReference type="AlphaFoldDB" id="A0A1V1NY54"/>
<accession>A0A1V1NY54</accession>
<reference evidence="2" key="1">
    <citation type="submission" date="2012-11" db="EMBL/GenBank/DDBJ databases">
        <authorList>
            <person name="Lucero-Rivera Y.E."/>
            <person name="Tovar-Ramirez D."/>
        </authorList>
    </citation>
    <scope>NUCLEOTIDE SEQUENCE [LARGE SCALE GENOMIC DNA]</scope>
    <source>
        <strain evidence="2">Araruama</strain>
    </source>
</reference>
<dbReference type="Proteomes" id="UP000189670">
    <property type="component" value="Unassembled WGS sequence"/>
</dbReference>
<evidence type="ECO:0000313" key="2">
    <source>
        <dbReference type="Proteomes" id="UP000189670"/>
    </source>
</evidence>